<dbReference type="Pfam" id="PF11739">
    <property type="entry name" value="YdbH-like"/>
    <property type="match status" value="2"/>
</dbReference>
<name>A0ABP3TCJ8_9GAMM</name>
<gene>
    <name evidence="1" type="ORF">GCM10009104_20610</name>
</gene>
<dbReference type="RefSeq" id="WP_343805564.1">
    <property type="nucleotide sequence ID" value="NZ_BAAAET010000002.1"/>
</dbReference>
<dbReference type="InterPro" id="IPR021730">
    <property type="entry name" value="YdbH"/>
</dbReference>
<accession>A0ABP3TCJ8</accession>
<dbReference type="Proteomes" id="UP001499915">
    <property type="component" value="Unassembled WGS sequence"/>
</dbReference>
<evidence type="ECO:0000313" key="1">
    <source>
        <dbReference type="EMBL" id="GAA0693195.1"/>
    </source>
</evidence>
<sequence>MRKGLIGLLVLAVMLPLLLWLTLPWTAQYLLQQWLQQQGFEQPQLSLQHPSWQQLRIDHISVGQHSDGRRLHLEADNISIRFSPLALLQGHIRELRIEQVRLHVEADASLQGRLNQLEQQTAPVPLDHFNPAQLFRYAPSQRLVIAQLALGYNAPEQPTWQARGNIDLEPDLLQGRFQLFKNEIALGYLDLSLDPTLNLALSLSRHNQYLLRSAHQLTFPKQAWQLRSDLRIDAEHLPDWLRLLQPGLELPITAPSGQLSLNTRLHLPNPLPTNMTELLNSLTLQLGSEVNLAIEAGPDVGRSKIDLQLSAQLNQGQFSLTAAKDSGISTSDLRQPGLRIDSFSASLTEPLQLSGHWQQPDQWQHSDLALALTPQGLQLPQPLELTLQPVQLSVTAGKLVRPQYPLKLSLPDIRLKPEHHPAVNLSVQTELQLDRERRLVSGQARIDSRQLPLHLTLNGHIEDNLKGQIQFQLPNADLKALHTALTPWLPSDLKPLDIVRGSLNVQGTAHIDGSQWSLDARPTIHHADLIWDEHTRVSDINLTQRLRLNSAGQLRSSGQLEIDHTDSGIRVFGPRLDYDLSLPAKGTPRLSLSSFSLSALDGIIAVPPLSFNPLHPVIDTRIAVSTLELERMLELYPQEGLYGSGVLGGALPLKINGSQLSINQGQLVSQGEGGVIRYQPTPEVQLMGQQNPGIQLALSALTDFRFDLLDLTLDYTPSGDAIMKARLKGQNPGWQQGRPVDLNLNIEENLLDLLRTLRLTDNVTDAIDRRFRQ</sequence>
<comment type="caution">
    <text evidence="1">The sequence shown here is derived from an EMBL/GenBank/DDBJ whole genome shotgun (WGS) entry which is preliminary data.</text>
</comment>
<protein>
    <recommendedName>
        <fullName evidence="3">Dicarboxylate transport</fullName>
    </recommendedName>
</protein>
<keyword evidence="2" id="KW-1185">Reference proteome</keyword>
<reference evidence="2" key="1">
    <citation type="journal article" date="2019" name="Int. J. Syst. Evol. Microbiol.">
        <title>The Global Catalogue of Microorganisms (GCM) 10K type strain sequencing project: providing services to taxonomists for standard genome sequencing and annotation.</title>
        <authorList>
            <consortium name="The Broad Institute Genomics Platform"/>
            <consortium name="The Broad Institute Genome Sequencing Center for Infectious Disease"/>
            <person name="Wu L."/>
            <person name="Ma J."/>
        </authorList>
    </citation>
    <scope>NUCLEOTIDE SEQUENCE [LARGE SCALE GENOMIC DNA]</scope>
    <source>
        <strain evidence="2">JCM 15134</strain>
    </source>
</reference>
<evidence type="ECO:0000313" key="2">
    <source>
        <dbReference type="Proteomes" id="UP001499915"/>
    </source>
</evidence>
<organism evidence="1 2">
    <name type="scientific">Marinobacterium maritimum</name>
    <dbReference type="NCBI Taxonomy" id="500162"/>
    <lineage>
        <taxon>Bacteria</taxon>
        <taxon>Pseudomonadati</taxon>
        <taxon>Pseudomonadota</taxon>
        <taxon>Gammaproteobacteria</taxon>
        <taxon>Oceanospirillales</taxon>
        <taxon>Oceanospirillaceae</taxon>
        <taxon>Marinobacterium</taxon>
    </lineage>
</organism>
<dbReference type="EMBL" id="BAAAET010000002">
    <property type="protein sequence ID" value="GAA0693195.1"/>
    <property type="molecule type" value="Genomic_DNA"/>
</dbReference>
<proteinExistence type="predicted"/>
<evidence type="ECO:0008006" key="3">
    <source>
        <dbReference type="Google" id="ProtNLM"/>
    </source>
</evidence>